<feature type="region of interest" description="Disordered" evidence="1">
    <location>
        <begin position="20"/>
        <end position="44"/>
    </location>
</feature>
<sequence>MRSMRGVRGMRITRIKYFFTPHTSPTPHTPPTFPTPPTPTKDMSKHQTITYLGRVIDQKKQAPISRAKVLLTYEGNTLITYTDLEGIYRLTINFNNSNSLQAQLSIQANGYKSYNSLIKLSPKQKDLGDIRLVDINSNLSSSSNLKSSETVSSSLSSTSLENSFVPLPIIIAIMMVMFLMMAIAFKPSPQKTPGNRHDTVSYIY</sequence>
<dbReference type="EMBL" id="AGIZ01000005">
    <property type="protein sequence ID" value="EHC15051.1"/>
    <property type="molecule type" value="Genomic_DNA"/>
</dbReference>
<evidence type="ECO:0000256" key="2">
    <source>
        <dbReference type="SAM" id="Phobius"/>
    </source>
</evidence>
<evidence type="ECO:0000313" key="4">
    <source>
        <dbReference type="Proteomes" id="UP000004344"/>
    </source>
</evidence>
<dbReference type="AlphaFoldDB" id="G6FS66"/>
<evidence type="ECO:0008006" key="5">
    <source>
        <dbReference type="Google" id="ProtNLM"/>
    </source>
</evidence>
<dbReference type="PATRIC" id="fig|741277.3.peg.1806"/>
<reference evidence="3 4" key="1">
    <citation type="submission" date="2011-09" db="EMBL/GenBank/DDBJ databases">
        <title>The draft genome of Fischerella sp. JSC-11.</title>
        <authorList>
            <consortium name="US DOE Joint Genome Institute (JGI-PGF)"/>
            <person name="Lucas S."/>
            <person name="Han J."/>
            <person name="Lapidus A."/>
            <person name="Cheng J.-F."/>
            <person name="Goodwin L."/>
            <person name="Pitluck S."/>
            <person name="Peters L."/>
            <person name="Land M.L."/>
            <person name="Hauser L."/>
            <person name="Sarkisova S."/>
            <person name="Bryant D.A."/>
            <person name="Brown I."/>
            <person name="Woyke T.J."/>
        </authorList>
    </citation>
    <scope>NUCLEOTIDE SEQUENCE [LARGE SCALE GENOMIC DNA]</scope>
    <source>
        <strain evidence="3 4">JSC-11</strain>
    </source>
</reference>
<name>G6FS66_9CYAN</name>
<comment type="caution">
    <text evidence="3">The sequence shown here is derived from an EMBL/GenBank/DDBJ whole genome shotgun (WGS) entry which is preliminary data.</text>
</comment>
<evidence type="ECO:0000313" key="3">
    <source>
        <dbReference type="EMBL" id="EHC15051.1"/>
    </source>
</evidence>
<keyword evidence="2" id="KW-0812">Transmembrane</keyword>
<feature type="transmembrane region" description="Helical" evidence="2">
    <location>
        <begin position="164"/>
        <end position="185"/>
    </location>
</feature>
<organism evidence="3 4">
    <name type="scientific">Fischerella thermalis JSC-11</name>
    <dbReference type="NCBI Taxonomy" id="741277"/>
    <lineage>
        <taxon>Bacteria</taxon>
        <taxon>Bacillati</taxon>
        <taxon>Cyanobacteriota</taxon>
        <taxon>Cyanophyceae</taxon>
        <taxon>Nostocales</taxon>
        <taxon>Hapalosiphonaceae</taxon>
        <taxon>Fischerella</taxon>
    </lineage>
</organism>
<keyword evidence="2" id="KW-0472">Membrane</keyword>
<dbReference type="SUPFAM" id="SSF49464">
    <property type="entry name" value="Carboxypeptidase regulatory domain-like"/>
    <property type="match status" value="1"/>
</dbReference>
<accession>G6FS66</accession>
<feature type="compositionally biased region" description="Pro residues" evidence="1">
    <location>
        <begin position="27"/>
        <end position="39"/>
    </location>
</feature>
<proteinExistence type="predicted"/>
<dbReference type="InterPro" id="IPR008969">
    <property type="entry name" value="CarboxyPept-like_regulatory"/>
</dbReference>
<evidence type="ECO:0000256" key="1">
    <source>
        <dbReference type="SAM" id="MobiDB-lite"/>
    </source>
</evidence>
<dbReference type="Gene3D" id="2.60.40.1120">
    <property type="entry name" value="Carboxypeptidase-like, regulatory domain"/>
    <property type="match status" value="1"/>
</dbReference>
<gene>
    <name evidence="3" type="ORF">FJSC11DRAFT_1962</name>
</gene>
<keyword evidence="2" id="KW-1133">Transmembrane helix</keyword>
<protein>
    <recommendedName>
        <fullName evidence="5">Carboxypeptidase regulatory-like domain-containing protein</fullName>
    </recommendedName>
</protein>
<keyword evidence="4" id="KW-1185">Reference proteome</keyword>
<dbReference type="Proteomes" id="UP000004344">
    <property type="component" value="Unassembled WGS sequence"/>
</dbReference>